<reference evidence="1 2" key="1">
    <citation type="submission" date="2019-08" db="EMBL/GenBank/DDBJ databases">
        <title>Paraburkholderia sp. DCY113.</title>
        <authorList>
            <person name="Kang J."/>
        </authorList>
    </citation>
    <scope>NUCLEOTIDE SEQUENCE [LARGE SCALE GENOMIC DNA]</scope>
    <source>
        <strain evidence="1 2">DCY113</strain>
    </source>
</reference>
<dbReference type="AlphaFoldDB" id="A0A5B0G375"/>
<sequence length="205" mass="22828">MSPTTPIRHFAETIKADRRERLLSYGSFDEIERMIAASEATAVTWEPFSGELLKGCHRASFLLRVSIEAYDAFFNSLVGYRAQFAISIGMGEQANRRLLATLEPRLIVFGLARSGTLENQLVASLRGEEAKLWIDESEVETQLGEDCAAILYPRWLRNTENGVGLLAPYGEKLVVCGGWLDAQGNAHKNPLKAHRSEEIHNTGYS</sequence>
<accession>A0A5B0G375</accession>
<keyword evidence="2" id="KW-1185">Reference proteome</keyword>
<dbReference type="EMBL" id="VTUZ01000070">
    <property type="protein sequence ID" value="KAA0997884.1"/>
    <property type="molecule type" value="Genomic_DNA"/>
</dbReference>
<organism evidence="1 2">
    <name type="scientific">Paraburkholderia panacisoli</name>
    <dbReference type="NCBI Taxonomy" id="2603818"/>
    <lineage>
        <taxon>Bacteria</taxon>
        <taxon>Pseudomonadati</taxon>
        <taxon>Pseudomonadota</taxon>
        <taxon>Betaproteobacteria</taxon>
        <taxon>Burkholderiales</taxon>
        <taxon>Burkholderiaceae</taxon>
        <taxon>Paraburkholderia</taxon>
    </lineage>
</organism>
<gene>
    <name evidence="1" type="ORF">FVF58_47090</name>
</gene>
<proteinExistence type="predicted"/>
<name>A0A5B0G375_9BURK</name>
<protein>
    <submittedName>
        <fullName evidence="1">Uncharacterized protein</fullName>
    </submittedName>
</protein>
<dbReference type="RefSeq" id="WP_149676383.1">
    <property type="nucleotide sequence ID" value="NZ_VTUZ01000070.1"/>
</dbReference>
<dbReference type="Proteomes" id="UP000325273">
    <property type="component" value="Unassembled WGS sequence"/>
</dbReference>
<evidence type="ECO:0000313" key="2">
    <source>
        <dbReference type="Proteomes" id="UP000325273"/>
    </source>
</evidence>
<evidence type="ECO:0000313" key="1">
    <source>
        <dbReference type="EMBL" id="KAA0997884.1"/>
    </source>
</evidence>
<comment type="caution">
    <text evidence="1">The sequence shown here is derived from an EMBL/GenBank/DDBJ whole genome shotgun (WGS) entry which is preliminary data.</text>
</comment>